<dbReference type="AlphaFoldDB" id="A0AA42WT41"/>
<dbReference type="RefSeq" id="WP_279727128.1">
    <property type="nucleotide sequence ID" value="NZ_JAOCKX010000002.1"/>
</dbReference>
<evidence type="ECO:0000313" key="2">
    <source>
        <dbReference type="Proteomes" id="UP001162318"/>
    </source>
</evidence>
<name>A0AA42WT41_SPHYA</name>
<proteinExistence type="predicted"/>
<comment type="caution">
    <text evidence="1">The sequence shown here is derived from an EMBL/GenBank/DDBJ whole genome shotgun (WGS) entry which is preliminary data.</text>
</comment>
<protein>
    <submittedName>
        <fullName evidence="1">Uncharacterized protein</fullName>
    </submittedName>
</protein>
<accession>A0AA42WT41</accession>
<evidence type="ECO:0000313" key="1">
    <source>
        <dbReference type="EMBL" id="MDH2129876.1"/>
    </source>
</evidence>
<gene>
    <name evidence="1" type="ORF">N5J77_01975</name>
</gene>
<dbReference type="EMBL" id="JAOCKX010000002">
    <property type="protein sequence ID" value="MDH2129876.1"/>
    <property type="molecule type" value="Genomic_DNA"/>
</dbReference>
<reference evidence="1" key="1">
    <citation type="submission" date="2022-09" db="EMBL/GenBank/DDBJ databases">
        <title>Intensive care unit water sources are persistently colonized with multi-drug resistant bacteria and are the site of extensive horizontal gene transfer of antibiotic resistance genes.</title>
        <authorList>
            <person name="Diorio-Toth L."/>
        </authorList>
    </citation>
    <scope>NUCLEOTIDE SEQUENCE</scope>
    <source>
        <strain evidence="1">GD03659</strain>
    </source>
</reference>
<organism evidence="1 2">
    <name type="scientific">Sphingobium yanoikuyae</name>
    <name type="common">Sphingomonas yanoikuyae</name>
    <dbReference type="NCBI Taxonomy" id="13690"/>
    <lineage>
        <taxon>Bacteria</taxon>
        <taxon>Pseudomonadati</taxon>
        <taxon>Pseudomonadota</taxon>
        <taxon>Alphaproteobacteria</taxon>
        <taxon>Sphingomonadales</taxon>
        <taxon>Sphingomonadaceae</taxon>
        <taxon>Sphingobium</taxon>
    </lineage>
</organism>
<sequence length="166" mass="17885">MSDACETLVRVMLDHEAPEAGWTMPHLRKMADLSVGNFAAAIQQLRAQGKMHPFNLALSPSMWPAAPKVEAPTLAEQVAAEAKETGARRHVAASTGRAHGIEMPSPGALLQERALTDAPALAASIMKDRWGPLWDRVCRHARETNQRPIPAMIALLDRGLNAGEAA</sequence>
<dbReference type="Proteomes" id="UP001162318">
    <property type="component" value="Unassembled WGS sequence"/>
</dbReference>